<dbReference type="AlphaFoldDB" id="A0A8J2QZM6"/>
<dbReference type="EMBL" id="CAKASE010000073">
    <property type="protein sequence ID" value="CAG9574748.1"/>
    <property type="molecule type" value="Genomic_DNA"/>
</dbReference>
<keyword evidence="4" id="KW-1185">Reference proteome</keyword>
<evidence type="ECO:0000313" key="4">
    <source>
        <dbReference type="Proteomes" id="UP000789524"/>
    </source>
</evidence>
<feature type="region of interest" description="Disordered" evidence="2">
    <location>
        <begin position="160"/>
        <end position="188"/>
    </location>
</feature>
<name>A0A8J2QZM6_9NEOP</name>
<dbReference type="PANTHER" id="PTHR46954">
    <property type="entry name" value="C2H2-TYPE DOMAIN-CONTAINING PROTEIN"/>
    <property type="match status" value="1"/>
</dbReference>
<gene>
    <name evidence="3" type="ORF">DCHRY22_LOCUS10954</name>
</gene>
<feature type="coiled-coil region" evidence="1">
    <location>
        <begin position="115"/>
        <end position="153"/>
    </location>
</feature>
<dbReference type="PANTHER" id="PTHR46954:SF1">
    <property type="entry name" value="C2H2-TYPE DOMAIN-CONTAINING PROTEIN"/>
    <property type="match status" value="1"/>
</dbReference>
<dbReference type="Proteomes" id="UP000789524">
    <property type="component" value="Unassembled WGS sequence"/>
</dbReference>
<organism evidence="3 4">
    <name type="scientific">Danaus chrysippus</name>
    <name type="common">African queen</name>
    <dbReference type="NCBI Taxonomy" id="151541"/>
    <lineage>
        <taxon>Eukaryota</taxon>
        <taxon>Metazoa</taxon>
        <taxon>Ecdysozoa</taxon>
        <taxon>Arthropoda</taxon>
        <taxon>Hexapoda</taxon>
        <taxon>Insecta</taxon>
        <taxon>Pterygota</taxon>
        <taxon>Neoptera</taxon>
        <taxon>Endopterygota</taxon>
        <taxon>Lepidoptera</taxon>
        <taxon>Glossata</taxon>
        <taxon>Ditrysia</taxon>
        <taxon>Papilionoidea</taxon>
        <taxon>Nymphalidae</taxon>
        <taxon>Danainae</taxon>
        <taxon>Danaini</taxon>
        <taxon>Danaina</taxon>
        <taxon>Danaus</taxon>
        <taxon>Anosia</taxon>
    </lineage>
</organism>
<proteinExistence type="predicted"/>
<accession>A0A8J2QZM6</accession>
<evidence type="ECO:0000256" key="2">
    <source>
        <dbReference type="SAM" id="MobiDB-lite"/>
    </source>
</evidence>
<dbReference type="OrthoDB" id="2433005at2759"/>
<feature type="compositionally biased region" description="Basic and acidic residues" evidence="2">
    <location>
        <begin position="160"/>
        <end position="169"/>
    </location>
</feature>
<evidence type="ECO:0000313" key="3">
    <source>
        <dbReference type="EMBL" id="CAG9574748.1"/>
    </source>
</evidence>
<keyword evidence="1" id="KW-0175">Coiled coil</keyword>
<evidence type="ECO:0000256" key="1">
    <source>
        <dbReference type="SAM" id="Coils"/>
    </source>
</evidence>
<sequence>MSCRNYMKELHAQLVKPWLETRLKMPTMPTHTKTKIQNVLGIRTDVEGGDYDEVQSTSRNESVSTGQNIRKRKICGNCGDTVYGTTKNVPSKPDQETLMKKIGLLQQRINILTEVRDISIAKDDVHDEIKKLRKELKEEEKCLKKKRAFAKRAKKIRTKEKLEKTERQKNNPAATQPRTGPGQPPLVDSQPALLETIINIAIHSSAANERRRTEIIRSYLTLSDLHERLLLMGFQISRSGT</sequence>
<reference evidence="3" key="1">
    <citation type="submission" date="2021-09" db="EMBL/GenBank/DDBJ databases">
        <authorList>
            <person name="Martin H S."/>
        </authorList>
    </citation>
    <scope>NUCLEOTIDE SEQUENCE</scope>
</reference>
<comment type="caution">
    <text evidence="3">The sequence shown here is derived from an EMBL/GenBank/DDBJ whole genome shotgun (WGS) entry which is preliminary data.</text>
</comment>
<protein>
    <submittedName>
        <fullName evidence="3">(African queen) hypothetical protein</fullName>
    </submittedName>
</protein>